<dbReference type="InterPro" id="IPR008772">
    <property type="entry name" value="Phosphonate_metab_PhnH"/>
</dbReference>
<evidence type="ECO:0000313" key="2">
    <source>
        <dbReference type="Proteomes" id="UP001243846"/>
    </source>
</evidence>
<dbReference type="Proteomes" id="UP001243846">
    <property type="component" value="Unassembled WGS sequence"/>
</dbReference>
<organism evidence="1 2">
    <name type="scientific">Paracoccus cavernae</name>
    <dbReference type="NCBI Taxonomy" id="1571207"/>
    <lineage>
        <taxon>Bacteria</taxon>
        <taxon>Pseudomonadati</taxon>
        <taxon>Pseudomonadota</taxon>
        <taxon>Alphaproteobacteria</taxon>
        <taxon>Rhodobacterales</taxon>
        <taxon>Paracoccaceae</taxon>
        <taxon>Paracoccus</taxon>
    </lineage>
</organism>
<proteinExistence type="predicted"/>
<dbReference type="SUPFAM" id="SSF159709">
    <property type="entry name" value="PhnH-like"/>
    <property type="match status" value="1"/>
</dbReference>
<dbReference type="PIRSF" id="PIRSF020680">
    <property type="entry name" value="PhnH"/>
    <property type="match status" value="1"/>
</dbReference>
<dbReference type="Pfam" id="PF05845">
    <property type="entry name" value="PhnH"/>
    <property type="match status" value="1"/>
</dbReference>
<dbReference type="InterPro" id="IPR038058">
    <property type="entry name" value="PhnH-like_sp"/>
</dbReference>
<evidence type="ECO:0000313" key="1">
    <source>
        <dbReference type="EMBL" id="MDN3713380.1"/>
    </source>
</evidence>
<keyword evidence="1" id="KW-0456">Lyase</keyword>
<dbReference type="EMBL" id="JAUFRC010000001">
    <property type="protein sequence ID" value="MDN3713380.1"/>
    <property type="molecule type" value="Genomic_DNA"/>
</dbReference>
<sequence>MHASALSGGFTNPAEQSARAFREVLQALSRPGQPRALEGTAPPAPLSPAGGTLALVLFDRTTPVLLAGAYDSAALRDWLTFHTGITVTADPAEAVFALGDWAALAPLLPAFPTGTAEYPDRATTVIIDGATSGHPVTLDGPGLAEPLPFTLPEPQLFAENARQFPLGLDFFFTQGAAVTGLPRSTRIEVR</sequence>
<dbReference type="NCBIfam" id="TIGR03292">
    <property type="entry name" value="PhnH_redo"/>
    <property type="match status" value="1"/>
</dbReference>
<keyword evidence="2" id="KW-1185">Reference proteome</keyword>
<accession>A0ABT8DD91</accession>
<dbReference type="Gene3D" id="3.40.50.11310">
    <property type="entry name" value="Bacterial phosphonate metabolism protein PhnH"/>
    <property type="match status" value="1"/>
</dbReference>
<dbReference type="GO" id="GO:0016829">
    <property type="term" value="F:lyase activity"/>
    <property type="evidence" value="ECO:0007669"/>
    <property type="project" value="UniProtKB-KW"/>
</dbReference>
<reference evidence="2" key="1">
    <citation type="journal article" date="2019" name="Int. J. Syst. Evol. Microbiol.">
        <title>The Global Catalogue of Microorganisms (GCM) 10K type strain sequencing project: providing services to taxonomists for standard genome sequencing and annotation.</title>
        <authorList>
            <consortium name="The Broad Institute Genomics Platform"/>
            <consortium name="The Broad Institute Genome Sequencing Center for Infectious Disease"/>
            <person name="Wu L."/>
            <person name="Ma J."/>
        </authorList>
    </citation>
    <scope>NUCLEOTIDE SEQUENCE [LARGE SCALE GENOMIC DNA]</scope>
    <source>
        <strain evidence="2">CECT 8482</strain>
    </source>
</reference>
<name>A0ABT8DD91_9RHOB</name>
<comment type="caution">
    <text evidence="1">The sequence shown here is derived from an EMBL/GenBank/DDBJ whole genome shotgun (WGS) entry which is preliminary data.</text>
</comment>
<protein>
    <submittedName>
        <fullName evidence="1">Phosphonate C-P lyase system protein PhnH</fullName>
    </submittedName>
</protein>
<gene>
    <name evidence="1" type="primary">phnH</name>
    <name evidence="1" type="ORF">QWZ10_19550</name>
</gene>